<evidence type="ECO:0000256" key="1">
    <source>
        <dbReference type="SAM" id="Phobius"/>
    </source>
</evidence>
<feature type="transmembrane region" description="Helical" evidence="1">
    <location>
        <begin position="45"/>
        <end position="68"/>
    </location>
</feature>
<accession>A0A369TDE3</accession>
<evidence type="ECO:0008006" key="4">
    <source>
        <dbReference type="Google" id="ProtNLM"/>
    </source>
</evidence>
<dbReference type="Proteomes" id="UP000253941">
    <property type="component" value="Unassembled WGS sequence"/>
</dbReference>
<organism evidence="2 3">
    <name type="scientific">Ferruginivarius sediminum</name>
    <dbReference type="NCBI Taxonomy" id="2661937"/>
    <lineage>
        <taxon>Bacteria</taxon>
        <taxon>Pseudomonadati</taxon>
        <taxon>Pseudomonadota</taxon>
        <taxon>Alphaproteobacteria</taxon>
        <taxon>Rhodospirillales</taxon>
        <taxon>Rhodospirillaceae</taxon>
        <taxon>Ferruginivarius</taxon>
    </lineage>
</organism>
<comment type="caution">
    <text evidence="2">The sequence shown here is derived from an EMBL/GenBank/DDBJ whole genome shotgun (WGS) entry which is preliminary data.</text>
</comment>
<keyword evidence="3" id="KW-1185">Reference proteome</keyword>
<evidence type="ECO:0000313" key="2">
    <source>
        <dbReference type="EMBL" id="RDD62852.1"/>
    </source>
</evidence>
<dbReference type="AlphaFoldDB" id="A0A369TDE3"/>
<keyword evidence="1" id="KW-0472">Membrane</keyword>
<dbReference type="InterPro" id="IPR032258">
    <property type="entry name" value="DUF5061"/>
</dbReference>
<reference evidence="2 3" key="1">
    <citation type="submission" date="2018-07" db="EMBL/GenBank/DDBJ databases">
        <title>Venubactetium sediminum gen. nov., sp. nov., isolated from a marine solar saltern.</title>
        <authorList>
            <person name="Wang S."/>
        </authorList>
    </citation>
    <scope>NUCLEOTIDE SEQUENCE [LARGE SCALE GENOMIC DNA]</scope>
    <source>
        <strain evidence="2 3">WD2A32</strain>
    </source>
</reference>
<dbReference type="EMBL" id="QPMH01000004">
    <property type="protein sequence ID" value="RDD62852.1"/>
    <property type="molecule type" value="Genomic_DNA"/>
</dbReference>
<name>A0A369TDE3_9PROT</name>
<protein>
    <recommendedName>
        <fullName evidence="4">17 kDa surface antigen</fullName>
    </recommendedName>
</protein>
<proteinExistence type="predicted"/>
<evidence type="ECO:0000313" key="3">
    <source>
        <dbReference type="Proteomes" id="UP000253941"/>
    </source>
</evidence>
<gene>
    <name evidence="2" type="ORF">DRB17_06760</name>
</gene>
<sequence>MAPTDIGNISTATGGMAGIADTVAGIDARQHNADGSSRSRSMRRWLALGLAAVMAFVTPLGVTGAAWADDDDGYRHGHRHKHHGHRRGAYEKYEYRDGRCKVEIKRGPHGYKEERKCRYGRQGHYRGGSHKHAYRQRHRHHREYGRQAPEWRSVAPAYADHGTLTCNRELVGQVVGGAVGALGGSNIGKGSGQLYAVAGGALIGVLAGGEVGRHMDRLDRSCVNQTLEHVPSGQSVVWRNPDFDARYEAIPQRTYQTAAGRYCREYITTATVAGRSQQVYGTACRQPDGSWELVD</sequence>
<keyword evidence="1" id="KW-0812">Transmembrane</keyword>
<keyword evidence="1" id="KW-1133">Transmembrane helix</keyword>
<dbReference type="Pfam" id="PF16587">
    <property type="entry name" value="DUF5061"/>
    <property type="match status" value="1"/>
</dbReference>